<evidence type="ECO:0000256" key="9">
    <source>
        <dbReference type="SAM" id="Phobius"/>
    </source>
</evidence>
<keyword evidence="6" id="KW-0862">Zinc</keyword>
<comment type="similarity">
    <text evidence="1">Belongs to the peptidase M43B family.</text>
</comment>
<keyword evidence="13" id="KW-1185">Reference proteome</keyword>
<organism evidence="12 13">
    <name type="scientific">Chryseobacterium candidae</name>
    <dbReference type="NCBI Taxonomy" id="1978493"/>
    <lineage>
        <taxon>Bacteria</taxon>
        <taxon>Pseudomonadati</taxon>
        <taxon>Bacteroidota</taxon>
        <taxon>Flavobacteriia</taxon>
        <taxon>Flavobacteriales</taxon>
        <taxon>Weeksellaceae</taxon>
        <taxon>Chryseobacterium group</taxon>
        <taxon>Chryseobacterium</taxon>
    </lineage>
</organism>
<evidence type="ECO:0000259" key="11">
    <source>
        <dbReference type="Pfam" id="PF18962"/>
    </source>
</evidence>
<dbReference type="Pfam" id="PF05572">
    <property type="entry name" value="Peptidase_M43"/>
    <property type="match status" value="1"/>
</dbReference>
<sequence length="704" mass="77296">MFVLFGILLNCSLFMVVFFVCLLKYKNIIMNNSIISKSSLAVLFFMGIGFSNAQIREETKSPKRLTEQKLDPNGIEKCGTLEYEANLKRKFPERLTTEQFEKWLAPLIEKAKANKSQNGTVITIPVVVHVIHSGQDVGIAPNITDAQVMSQITVMTNDFRKKINTPGYNTNPVGADTEIQFVLAKVDPNGNPTNGIDRVNLCKDYWANGAPQYGYQNFINDVVKTGTIWDPTKYMNMWSVDFADNGLLGFAQFPSGSGLQGLGANGGLATTDGVVAGYSTFGSMDYNDGTFLMQAGYDRGRTMTHEVGHFLGLRHIWGDGACGNDYCADTPTAHEENYVCDPSIASCDNPAVFEMVQNYMDYTNDTCMNIYTTDQKTRVRAVMDNSPRRMELKASNTDLPIPLFVNDAEIKFDGGCSIGVVNCGEGVLRLLITNRGTSNLTSAVISYSINGGTAQTYNWTGNLAQDKSGVINIPVNGSVASSPVSFSLTSVNGAADQRSTNNSTSGNYVKPVPPQYFSTTTVTFKLQRDKYGQETRWNLKNSAGQIVKEGKYSNTQLGQPTPALITQVWTLPQDCYAFTMSDDFGDGLENGYVDLTTSTGQTIFHLENEFVYETKTFTTRESLGTGEVNKNNKFGVYPNPVNDILNITGLSGESQFEIHNAVGQIVKKGKISDNQIRVADLVKGVYVITIQNAKTSESIKFVKK</sequence>
<dbReference type="PANTHER" id="PTHR47466:SF1">
    <property type="entry name" value="METALLOPROTEASE MEP1 (AFU_ORTHOLOGUE AFUA_1G07730)-RELATED"/>
    <property type="match status" value="1"/>
</dbReference>
<feature type="transmembrane region" description="Helical" evidence="9">
    <location>
        <begin position="6"/>
        <end position="23"/>
    </location>
</feature>
<dbReference type="CDD" id="cd04275">
    <property type="entry name" value="ZnMc_pappalysin_like"/>
    <property type="match status" value="1"/>
</dbReference>
<dbReference type="InterPro" id="IPR008754">
    <property type="entry name" value="Peptidase_M43"/>
</dbReference>
<dbReference type="Proteomes" id="UP000306038">
    <property type="component" value="Unassembled WGS sequence"/>
</dbReference>
<evidence type="ECO:0000256" key="8">
    <source>
        <dbReference type="ARBA" id="ARBA00023157"/>
    </source>
</evidence>
<keyword evidence="2" id="KW-0645">Protease</keyword>
<evidence type="ECO:0000313" key="12">
    <source>
        <dbReference type="EMBL" id="THV56955.1"/>
    </source>
</evidence>
<keyword evidence="5" id="KW-0378">Hydrolase</keyword>
<protein>
    <submittedName>
        <fullName evidence="12">T9SS type A sorting domain-containing protein</fullName>
    </submittedName>
</protein>
<keyword evidence="9" id="KW-0812">Transmembrane</keyword>
<feature type="domain" description="Peptidase M43 pregnancy-associated plasma-A" evidence="10">
    <location>
        <begin position="227"/>
        <end position="384"/>
    </location>
</feature>
<name>A0ABY2R3T8_9FLAO</name>
<comment type="caution">
    <text evidence="12">The sequence shown here is derived from an EMBL/GenBank/DDBJ whole genome shotgun (WGS) entry which is preliminary data.</text>
</comment>
<evidence type="ECO:0000256" key="6">
    <source>
        <dbReference type="ARBA" id="ARBA00022833"/>
    </source>
</evidence>
<dbReference type="NCBIfam" id="TIGR04183">
    <property type="entry name" value="Por_Secre_tail"/>
    <property type="match status" value="1"/>
</dbReference>
<keyword evidence="3" id="KW-0479">Metal-binding</keyword>
<feature type="domain" description="Secretion system C-terminal sorting" evidence="11">
    <location>
        <begin position="636"/>
        <end position="701"/>
    </location>
</feature>
<keyword evidence="8" id="KW-1015">Disulfide bond</keyword>
<evidence type="ECO:0000256" key="1">
    <source>
        <dbReference type="ARBA" id="ARBA00008721"/>
    </source>
</evidence>
<dbReference type="InterPro" id="IPR024079">
    <property type="entry name" value="MetalloPept_cat_dom_sf"/>
</dbReference>
<accession>A0ABY2R3T8</accession>
<keyword evidence="7" id="KW-0482">Metalloprotease</keyword>
<dbReference type="SUPFAM" id="SSF55486">
    <property type="entry name" value="Metalloproteases ('zincins'), catalytic domain"/>
    <property type="match status" value="1"/>
</dbReference>
<dbReference type="Gene3D" id="3.40.390.10">
    <property type="entry name" value="Collagenase (Catalytic Domain)"/>
    <property type="match status" value="1"/>
</dbReference>
<evidence type="ECO:0000256" key="2">
    <source>
        <dbReference type="ARBA" id="ARBA00022670"/>
    </source>
</evidence>
<keyword evidence="4" id="KW-0732">Signal</keyword>
<dbReference type="PANTHER" id="PTHR47466">
    <property type="match status" value="1"/>
</dbReference>
<dbReference type="Pfam" id="PF18962">
    <property type="entry name" value="Por_Secre_tail"/>
    <property type="match status" value="1"/>
</dbReference>
<keyword evidence="9" id="KW-0472">Membrane</keyword>
<evidence type="ECO:0000313" key="13">
    <source>
        <dbReference type="Proteomes" id="UP000306038"/>
    </source>
</evidence>
<proteinExistence type="inferred from homology"/>
<evidence type="ECO:0000256" key="5">
    <source>
        <dbReference type="ARBA" id="ARBA00022801"/>
    </source>
</evidence>
<dbReference type="InterPro" id="IPR026444">
    <property type="entry name" value="Secre_tail"/>
</dbReference>
<feature type="transmembrane region" description="Helical" evidence="9">
    <location>
        <begin position="35"/>
        <end position="55"/>
    </location>
</feature>
<evidence type="ECO:0000256" key="3">
    <source>
        <dbReference type="ARBA" id="ARBA00022723"/>
    </source>
</evidence>
<keyword evidence="9" id="KW-1133">Transmembrane helix</keyword>
<evidence type="ECO:0000256" key="7">
    <source>
        <dbReference type="ARBA" id="ARBA00023049"/>
    </source>
</evidence>
<gene>
    <name evidence="12" type="ORF">EK417_17105</name>
</gene>
<reference evidence="12 13" key="1">
    <citation type="submission" date="2019-01" db="EMBL/GenBank/DDBJ databases">
        <authorList>
            <person name="B I."/>
            <person name="Ch S."/>
            <person name="Ch V.R."/>
        </authorList>
    </citation>
    <scope>NUCLEOTIDE SEQUENCE [LARGE SCALE GENOMIC DNA]</scope>
    <source>
        <strain evidence="12 13">JC507</strain>
    </source>
</reference>
<dbReference type="EMBL" id="SDLV01000040">
    <property type="protein sequence ID" value="THV56955.1"/>
    <property type="molecule type" value="Genomic_DNA"/>
</dbReference>
<evidence type="ECO:0000256" key="4">
    <source>
        <dbReference type="ARBA" id="ARBA00022729"/>
    </source>
</evidence>
<evidence type="ECO:0000259" key="10">
    <source>
        <dbReference type="Pfam" id="PF05572"/>
    </source>
</evidence>